<reference evidence="1" key="2">
    <citation type="journal article" date="2015" name="Data Brief">
        <title>Shoot transcriptome of the giant reed, Arundo donax.</title>
        <authorList>
            <person name="Barrero R.A."/>
            <person name="Guerrero F.D."/>
            <person name="Moolhuijzen P."/>
            <person name="Goolsby J.A."/>
            <person name="Tidwell J."/>
            <person name="Bellgard S.E."/>
            <person name="Bellgard M.I."/>
        </authorList>
    </citation>
    <scope>NUCLEOTIDE SEQUENCE</scope>
    <source>
        <tissue evidence="1">Shoot tissue taken approximately 20 cm above the soil surface</tissue>
    </source>
</reference>
<accession>A0A0A9EQX2</accession>
<dbReference type="AlphaFoldDB" id="A0A0A9EQX2"/>
<reference evidence="1" key="1">
    <citation type="submission" date="2014-09" db="EMBL/GenBank/DDBJ databases">
        <authorList>
            <person name="Magalhaes I.L.F."/>
            <person name="Oliveira U."/>
            <person name="Santos F.R."/>
            <person name="Vidigal T.H.D.A."/>
            <person name="Brescovit A.D."/>
            <person name="Santos A.J."/>
        </authorList>
    </citation>
    <scope>NUCLEOTIDE SEQUENCE</scope>
    <source>
        <tissue evidence="1">Shoot tissue taken approximately 20 cm above the soil surface</tissue>
    </source>
</reference>
<sequence>MSNPVPWPGFFPLTKPQWTVIDSLMSKDLFLCSRDGCPPNPEP</sequence>
<name>A0A0A9EQX2_ARUDO</name>
<evidence type="ECO:0000313" key="1">
    <source>
        <dbReference type="EMBL" id="JAE02497.1"/>
    </source>
</evidence>
<dbReference type="EMBL" id="GBRH01195399">
    <property type="protein sequence ID" value="JAE02497.1"/>
    <property type="molecule type" value="Transcribed_RNA"/>
</dbReference>
<proteinExistence type="predicted"/>
<organism evidence="1">
    <name type="scientific">Arundo donax</name>
    <name type="common">Giant reed</name>
    <name type="synonym">Donax arundinaceus</name>
    <dbReference type="NCBI Taxonomy" id="35708"/>
    <lineage>
        <taxon>Eukaryota</taxon>
        <taxon>Viridiplantae</taxon>
        <taxon>Streptophyta</taxon>
        <taxon>Embryophyta</taxon>
        <taxon>Tracheophyta</taxon>
        <taxon>Spermatophyta</taxon>
        <taxon>Magnoliopsida</taxon>
        <taxon>Liliopsida</taxon>
        <taxon>Poales</taxon>
        <taxon>Poaceae</taxon>
        <taxon>PACMAD clade</taxon>
        <taxon>Arundinoideae</taxon>
        <taxon>Arundineae</taxon>
        <taxon>Arundo</taxon>
    </lineage>
</organism>
<protein>
    <submittedName>
        <fullName evidence="1">Uncharacterized protein</fullName>
    </submittedName>
</protein>